<name>A0A1X7SFS6_AMPQE</name>
<dbReference type="InParanoid" id="A0A1X7SFS6"/>
<protein>
    <submittedName>
        <fullName evidence="1">Uncharacterized protein</fullName>
    </submittedName>
</protein>
<dbReference type="PANTHER" id="PTHR34415:SF1">
    <property type="entry name" value="INTEGRASE CATALYTIC DOMAIN-CONTAINING PROTEIN"/>
    <property type="match status" value="1"/>
</dbReference>
<evidence type="ECO:0000313" key="1">
    <source>
        <dbReference type="EnsemblMetazoa" id="Aqu2.1.00936_001"/>
    </source>
</evidence>
<dbReference type="EnsemblMetazoa" id="Aqu2.1.00936_001">
    <property type="protein sequence ID" value="Aqu2.1.00936_001"/>
    <property type="gene ID" value="Aqu2.1.00936"/>
</dbReference>
<dbReference type="PANTHER" id="PTHR34415">
    <property type="entry name" value="INTEGRASE CATALYTIC DOMAIN-CONTAINING PROTEIN"/>
    <property type="match status" value="1"/>
</dbReference>
<sequence>ISKKLFLFVYSIRNGTHKNLRRHFLQIGIKPRVHGNTGRIPCNAVSVEGIKDVVAFLENYAEDYAILLPGRIPGVRDYGKAKLLLSSVSRRMVYQQYADAGREHTLCESSFKRIWRKYIPHIYSIKPMTNLCWTCKKNSTAILRNAGCEIEHQSE</sequence>
<reference evidence="1" key="1">
    <citation type="submission" date="2017-05" db="UniProtKB">
        <authorList>
            <consortium name="EnsemblMetazoa"/>
        </authorList>
    </citation>
    <scope>IDENTIFICATION</scope>
</reference>
<dbReference type="AlphaFoldDB" id="A0A1X7SFS6"/>
<proteinExistence type="predicted"/>
<accession>A0A1X7SFS6</accession>
<organism evidence="1">
    <name type="scientific">Amphimedon queenslandica</name>
    <name type="common">Sponge</name>
    <dbReference type="NCBI Taxonomy" id="400682"/>
    <lineage>
        <taxon>Eukaryota</taxon>
        <taxon>Metazoa</taxon>
        <taxon>Porifera</taxon>
        <taxon>Demospongiae</taxon>
        <taxon>Heteroscleromorpha</taxon>
        <taxon>Haplosclerida</taxon>
        <taxon>Niphatidae</taxon>
        <taxon>Amphimedon</taxon>
    </lineage>
</organism>